<feature type="short sequence motif" description="'HIGH' region" evidence="9">
    <location>
        <begin position="47"/>
        <end position="57"/>
    </location>
</feature>
<dbReference type="Gene3D" id="1.10.287.380">
    <property type="entry name" value="Valyl-tRNA synthetase, C-terminal domain"/>
    <property type="match status" value="1"/>
</dbReference>
<keyword evidence="5 9" id="KW-0648">Protein biosynthesis</keyword>
<evidence type="ECO:0000256" key="9">
    <source>
        <dbReference type="HAMAP-Rule" id="MF_02004"/>
    </source>
</evidence>
<accession>A0ABM8PAR1</accession>
<comment type="subunit">
    <text evidence="9">Monomer.</text>
</comment>
<evidence type="ECO:0000256" key="2">
    <source>
        <dbReference type="ARBA" id="ARBA00022598"/>
    </source>
</evidence>
<reference evidence="13 14" key="1">
    <citation type="submission" date="2020-10" db="EMBL/GenBank/DDBJ databases">
        <authorList>
            <person name="Peeters C."/>
        </authorList>
    </citation>
    <scope>NUCLEOTIDE SEQUENCE [LARGE SCALE GENOMIC DNA]</scope>
    <source>
        <strain evidence="13 14">LMG 27952</strain>
    </source>
</reference>
<dbReference type="NCBIfam" id="NF004349">
    <property type="entry name" value="PRK05729.1"/>
    <property type="match status" value="1"/>
</dbReference>
<dbReference type="PROSITE" id="PS00178">
    <property type="entry name" value="AA_TRNA_LIGASE_I"/>
    <property type="match status" value="1"/>
</dbReference>
<sequence length="955" mass="106623">MSDSTLAKSFEPQTIEAHWGPEWERRGYAAATFEPGRNNFSIQLPPPNVTGTLHMGHAFNQTIMDGLARYHRMLGENTLWVPGTDHAGIATQIVVERQLDAQKVSRHDLGREKFVERVWEWKQQSGSTITGQVRRLGASIDWSREYFTMDDKMSAAVRDVFVRLYEQGLIYRGKRLVNWDPVLLTAVSDLEVASEEENGNLWHLRYPLADGSAALTVATTRPETMLGDTAVMVHPEDERYAHLIGKMVKLPLTDREIPVIADEYVDREFGTGVVKVTPAHDFNDYQVGQRHGLPMIEILTLDAKINDNAPAKYRGLDRFEARKQVVADFEALGLLDSVQPHKLMVPRGDRTGVVIEPMLTDQWFVAMTKPAPEGTFNPGKSITETSLDVVRNGQIKFVPENWTTTYYQWLENIQDWCISRQLWWGHQIPAWYGENGEIFVAKNEEEARAQADAKGYKGALRRDEDVLDTWFSSALVPFSSLGWPQETPELKAFLPSSVLVTGFDIIFFWVARMVMMTTHFTGKVPFDTVYVHGLVRDAEGQKMSKSKGNTLDPIDIVDGIDLEALVAKRTTGLMNPKQAATIEKKTRKEFPDGIPAFGTDALRFTMASMATLGRNVNFDLARCEGYRNFCNKLWNATRFVLMNCEGHDCGFGKPGDCQPGDCGPGGYTDFSQADRWIVSLLQRVEAEVAKGFADYRFDNVANAIYKFVWDEYCDWYLELAKVQIQTGTPEQQRATRRTLLRVLETVLRLAHPVIPFITEALWQKVAPLTDAYPQGAAVGAASIMVQRYPVAEAKKIDEAAEQWAADLKAVIDACRNLRGEMGLSPATKVPLLATGNAERLATFAPYAQALAKLSEVQIIADEAALDAASAGAPVAIVGTDKLVLKVEIDVAAERERLSKEIARLSNEVTKCKAKLGNDSFVAKAPPAVVEQEQKRLAEYQATLDKLTAQLTRLPA</sequence>
<dbReference type="Gene3D" id="3.90.740.10">
    <property type="entry name" value="Valyl/Leucyl/Isoleucyl-tRNA synthetase, editing domain"/>
    <property type="match status" value="2"/>
</dbReference>
<keyword evidence="14" id="KW-1185">Reference proteome</keyword>
<feature type="coiled-coil region" evidence="9">
    <location>
        <begin position="887"/>
        <end position="949"/>
    </location>
</feature>
<evidence type="ECO:0000259" key="10">
    <source>
        <dbReference type="Pfam" id="PF00133"/>
    </source>
</evidence>
<dbReference type="InterPro" id="IPR009008">
    <property type="entry name" value="Val/Leu/Ile-tRNA-synth_edit"/>
</dbReference>
<proteinExistence type="inferred from homology"/>
<dbReference type="InterPro" id="IPR002303">
    <property type="entry name" value="Valyl-tRNA_ligase"/>
</dbReference>
<dbReference type="PANTHER" id="PTHR11946">
    <property type="entry name" value="VALYL-TRNA SYNTHETASES"/>
    <property type="match status" value="1"/>
</dbReference>
<dbReference type="RefSeq" id="WP_201700763.1">
    <property type="nucleotide sequence ID" value="NZ_CAJHCQ010000033.1"/>
</dbReference>
<dbReference type="Gene3D" id="1.10.730.10">
    <property type="entry name" value="Isoleucyl-tRNA Synthetase, Domain 1"/>
    <property type="match status" value="1"/>
</dbReference>
<dbReference type="InterPro" id="IPR014729">
    <property type="entry name" value="Rossmann-like_a/b/a_fold"/>
</dbReference>
<feature type="domain" description="Aminoacyl-tRNA synthetase class Ia" evidence="10">
    <location>
        <begin position="33"/>
        <end position="619"/>
    </location>
</feature>
<evidence type="ECO:0000256" key="6">
    <source>
        <dbReference type="ARBA" id="ARBA00023054"/>
    </source>
</evidence>
<dbReference type="SUPFAM" id="SSF52374">
    <property type="entry name" value="Nucleotidylyl transferase"/>
    <property type="match status" value="1"/>
</dbReference>
<comment type="catalytic activity">
    <reaction evidence="8 9">
        <text>tRNA(Val) + L-valine + ATP = L-valyl-tRNA(Val) + AMP + diphosphate</text>
        <dbReference type="Rhea" id="RHEA:10704"/>
        <dbReference type="Rhea" id="RHEA-COMP:9672"/>
        <dbReference type="Rhea" id="RHEA-COMP:9708"/>
        <dbReference type="ChEBI" id="CHEBI:30616"/>
        <dbReference type="ChEBI" id="CHEBI:33019"/>
        <dbReference type="ChEBI" id="CHEBI:57762"/>
        <dbReference type="ChEBI" id="CHEBI:78442"/>
        <dbReference type="ChEBI" id="CHEBI:78537"/>
        <dbReference type="ChEBI" id="CHEBI:456215"/>
        <dbReference type="EC" id="6.1.1.9"/>
    </reaction>
</comment>
<keyword evidence="7 9" id="KW-0030">Aminoacyl-tRNA synthetase</keyword>
<dbReference type="NCBIfam" id="TIGR00422">
    <property type="entry name" value="valS"/>
    <property type="match status" value="1"/>
</dbReference>
<comment type="caution">
    <text evidence="13">The sequence shown here is derived from an EMBL/GenBank/DDBJ whole genome shotgun (WGS) entry which is preliminary data.</text>
</comment>
<dbReference type="InterPro" id="IPR009080">
    <property type="entry name" value="tRNAsynth_Ia_anticodon-bd"/>
</dbReference>
<gene>
    <name evidence="9 13" type="primary">valS</name>
    <name evidence="13" type="ORF">LMG27952_07342</name>
</gene>
<dbReference type="EMBL" id="CAJHCQ010000033">
    <property type="protein sequence ID" value="CAD6561088.1"/>
    <property type="molecule type" value="Genomic_DNA"/>
</dbReference>
<keyword evidence="1 9" id="KW-0963">Cytoplasm</keyword>
<feature type="domain" description="Methionyl/Valyl/Leucyl/Isoleucyl-tRNA synthetase anticodon-binding" evidence="11">
    <location>
        <begin position="674"/>
        <end position="830"/>
    </location>
</feature>
<comment type="function">
    <text evidence="9">Catalyzes the attachment of valine to tRNA(Val). As ValRS can inadvertently accommodate and process structurally similar amino acids such as threonine, to avoid such errors, it has a 'posttransfer' editing activity that hydrolyzes mischarged Thr-tRNA(Val) in a tRNA-dependent manner.</text>
</comment>
<feature type="short sequence motif" description="'KMSKS' region" evidence="9">
    <location>
        <begin position="542"/>
        <end position="546"/>
    </location>
</feature>
<dbReference type="GO" id="GO:0004832">
    <property type="term" value="F:valine-tRNA ligase activity"/>
    <property type="evidence" value="ECO:0007669"/>
    <property type="project" value="UniProtKB-EC"/>
</dbReference>
<dbReference type="SUPFAM" id="SSF46589">
    <property type="entry name" value="tRNA-binding arm"/>
    <property type="match status" value="1"/>
</dbReference>
<evidence type="ECO:0000259" key="12">
    <source>
        <dbReference type="Pfam" id="PF10458"/>
    </source>
</evidence>
<evidence type="ECO:0000256" key="5">
    <source>
        <dbReference type="ARBA" id="ARBA00022917"/>
    </source>
</evidence>
<dbReference type="PRINTS" id="PR00986">
    <property type="entry name" value="TRNASYNTHVAL"/>
</dbReference>
<dbReference type="Pfam" id="PF08264">
    <property type="entry name" value="Anticodon_1"/>
    <property type="match status" value="1"/>
</dbReference>
<dbReference type="CDD" id="cd07962">
    <property type="entry name" value="Anticodon_Ia_Val"/>
    <property type="match status" value="1"/>
</dbReference>
<evidence type="ECO:0000256" key="3">
    <source>
        <dbReference type="ARBA" id="ARBA00022741"/>
    </source>
</evidence>
<keyword evidence="6 9" id="KW-0175">Coiled coil</keyword>
<dbReference type="CDD" id="cd00817">
    <property type="entry name" value="ValRS_core"/>
    <property type="match status" value="1"/>
</dbReference>
<dbReference type="InterPro" id="IPR001412">
    <property type="entry name" value="aa-tRNA-synth_I_CS"/>
</dbReference>
<feature type="binding site" evidence="9">
    <location>
        <position position="545"/>
    </location>
    <ligand>
        <name>ATP</name>
        <dbReference type="ChEBI" id="CHEBI:30616"/>
    </ligand>
</feature>
<comment type="subcellular location">
    <subcellularLocation>
        <location evidence="9">Cytoplasm</location>
    </subcellularLocation>
</comment>
<name>A0ABM8PAR1_9BURK</name>
<dbReference type="InterPro" id="IPR033705">
    <property type="entry name" value="Anticodon_Ia_Val"/>
</dbReference>
<feature type="domain" description="Valyl-tRNA synthetase tRNA-binding arm" evidence="12">
    <location>
        <begin position="889"/>
        <end position="953"/>
    </location>
</feature>
<evidence type="ECO:0000259" key="11">
    <source>
        <dbReference type="Pfam" id="PF08264"/>
    </source>
</evidence>
<evidence type="ECO:0000256" key="7">
    <source>
        <dbReference type="ARBA" id="ARBA00023146"/>
    </source>
</evidence>
<keyword evidence="2 9" id="KW-0436">Ligase</keyword>
<comment type="similarity">
    <text evidence="9">Belongs to the class-I aminoacyl-tRNA synthetase family. ValS type 1 subfamily.</text>
</comment>
<dbReference type="Pfam" id="PF10458">
    <property type="entry name" value="Val_tRNA-synt_C"/>
    <property type="match status" value="1"/>
</dbReference>
<dbReference type="Gene3D" id="3.40.50.620">
    <property type="entry name" value="HUPs"/>
    <property type="match status" value="2"/>
</dbReference>
<comment type="domain">
    <text evidence="9">The C-terminal coiled-coil domain is crucial for aminoacylation activity.</text>
</comment>
<dbReference type="InterPro" id="IPR037118">
    <property type="entry name" value="Val-tRNA_synth_C_sf"/>
</dbReference>
<evidence type="ECO:0000256" key="1">
    <source>
        <dbReference type="ARBA" id="ARBA00022490"/>
    </source>
</evidence>
<dbReference type="InterPro" id="IPR002300">
    <property type="entry name" value="aa-tRNA-synth_Ia"/>
</dbReference>
<dbReference type="SUPFAM" id="SSF47323">
    <property type="entry name" value="Anticodon-binding domain of a subclass of class I aminoacyl-tRNA synthetases"/>
    <property type="match status" value="1"/>
</dbReference>
<organism evidence="13 14">
    <name type="scientific">Paraburkholderia hiiakae</name>
    <dbReference type="NCBI Taxonomy" id="1081782"/>
    <lineage>
        <taxon>Bacteria</taxon>
        <taxon>Pseudomonadati</taxon>
        <taxon>Pseudomonadota</taxon>
        <taxon>Betaproteobacteria</taxon>
        <taxon>Burkholderiales</taxon>
        <taxon>Burkholderiaceae</taxon>
        <taxon>Paraburkholderia</taxon>
    </lineage>
</organism>
<dbReference type="HAMAP" id="MF_02004">
    <property type="entry name" value="Val_tRNA_synth_type1"/>
    <property type="match status" value="1"/>
</dbReference>
<evidence type="ECO:0000256" key="4">
    <source>
        <dbReference type="ARBA" id="ARBA00022840"/>
    </source>
</evidence>
<dbReference type="InterPro" id="IPR019499">
    <property type="entry name" value="Val-tRNA_synth_tRNA-bd"/>
</dbReference>
<evidence type="ECO:0000256" key="8">
    <source>
        <dbReference type="ARBA" id="ARBA00047552"/>
    </source>
</evidence>
<dbReference type="EC" id="6.1.1.9" evidence="9"/>
<dbReference type="InterPro" id="IPR013155">
    <property type="entry name" value="M/V/L/I-tRNA-synth_anticd-bd"/>
</dbReference>
<dbReference type="InterPro" id="IPR010978">
    <property type="entry name" value="tRNA-bd_arm"/>
</dbReference>
<dbReference type="Pfam" id="PF00133">
    <property type="entry name" value="tRNA-synt_1"/>
    <property type="match status" value="1"/>
</dbReference>
<evidence type="ECO:0000313" key="13">
    <source>
        <dbReference type="EMBL" id="CAD6561088.1"/>
    </source>
</evidence>
<keyword evidence="3 9" id="KW-0547">Nucleotide-binding</keyword>
<evidence type="ECO:0000313" key="14">
    <source>
        <dbReference type="Proteomes" id="UP000656319"/>
    </source>
</evidence>
<comment type="domain">
    <text evidence="9">ValRS has two distinct active sites: one for aminoacylation and one for editing. The misactivated threonine is translocated from the active site to the editing site.</text>
</comment>
<protein>
    <recommendedName>
        <fullName evidence="9">Valine--tRNA ligase</fullName>
        <ecNumber evidence="9">6.1.1.9</ecNumber>
    </recommendedName>
    <alternativeName>
        <fullName evidence="9">Valyl-tRNA synthetase</fullName>
        <shortName evidence="9">ValRS</shortName>
    </alternativeName>
</protein>
<dbReference type="SUPFAM" id="SSF50677">
    <property type="entry name" value="ValRS/IleRS/LeuRS editing domain"/>
    <property type="match status" value="1"/>
</dbReference>
<keyword evidence="4 9" id="KW-0067">ATP-binding</keyword>
<dbReference type="PANTHER" id="PTHR11946:SF93">
    <property type="entry name" value="VALINE--TRNA LIGASE, CHLOROPLASTIC_MITOCHONDRIAL 2"/>
    <property type="match status" value="1"/>
</dbReference>
<dbReference type="Proteomes" id="UP000656319">
    <property type="component" value="Unassembled WGS sequence"/>
</dbReference>